<dbReference type="Ensembl" id="ENSSLDT00000031269.1">
    <property type="protein sequence ID" value="ENSSLDP00000030392.1"/>
    <property type="gene ID" value="ENSSLDG00000023278.1"/>
</dbReference>
<feature type="region of interest" description="Disordered" evidence="10">
    <location>
        <begin position="1000"/>
        <end position="1050"/>
    </location>
</feature>
<dbReference type="GO" id="GO:0000922">
    <property type="term" value="C:spindle pole"/>
    <property type="evidence" value="ECO:0007669"/>
    <property type="project" value="InterPro"/>
</dbReference>
<evidence type="ECO:0000259" key="12">
    <source>
        <dbReference type="Pfam" id="PF17681"/>
    </source>
</evidence>
<evidence type="ECO:0000256" key="2">
    <source>
        <dbReference type="ARBA" id="ARBA00010337"/>
    </source>
</evidence>
<dbReference type="PANTHER" id="PTHR19302">
    <property type="entry name" value="GAMMA TUBULIN COMPLEX PROTEIN"/>
    <property type="match status" value="1"/>
</dbReference>
<reference evidence="14" key="1">
    <citation type="submission" date="2025-08" db="UniProtKB">
        <authorList>
            <consortium name="Ensembl"/>
        </authorList>
    </citation>
    <scope>IDENTIFICATION</scope>
</reference>
<dbReference type="GO" id="GO:0051011">
    <property type="term" value="F:microtubule minus-end binding"/>
    <property type="evidence" value="ECO:0007669"/>
    <property type="project" value="TreeGrafter"/>
</dbReference>
<dbReference type="GO" id="GO:0051225">
    <property type="term" value="P:spindle assembly"/>
    <property type="evidence" value="ECO:0007669"/>
    <property type="project" value="TreeGrafter"/>
</dbReference>
<keyword evidence="4" id="KW-0493">Microtubule</keyword>
<dbReference type="Gene3D" id="1.20.120.1900">
    <property type="entry name" value="Gamma-tubulin complex, C-terminal domain"/>
    <property type="match status" value="1"/>
</dbReference>
<feature type="compositionally biased region" description="Basic and acidic residues" evidence="10">
    <location>
        <begin position="780"/>
        <end position="791"/>
    </location>
</feature>
<evidence type="ECO:0000256" key="4">
    <source>
        <dbReference type="ARBA" id="ARBA00022701"/>
    </source>
</evidence>
<protein>
    <recommendedName>
        <fullName evidence="6">Gamma-tubulin complex component 6</fullName>
    </recommendedName>
</protein>
<dbReference type="GO" id="GO:0000930">
    <property type="term" value="C:gamma-tubulin complex"/>
    <property type="evidence" value="ECO:0007669"/>
    <property type="project" value="TreeGrafter"/>
</dbReference>
<dbReference type="InterPro" id="IPR007259">
    <property type="entry name" value="GCP"/>
</dbReference>
<comment type="subunit">
    <text evidence="8">Component of the gamma-tubulin ring complex (gTuRC) consisting of TUBGCP2, TUBGCP3, TUBGCP4, TUBGCP5 and TUBGCP6 and gamma-tubulin TUBG1 or TUBG2. TUBGCP2, TUBGCP3, TUBGCP4, TUBGCP5 and TUBGCP6 assemble in a 5:5:2:1:1 stoichiometry; each is associated with a gamma-tubulin, thereby arranging 14 gamma-tubulins in a helical manner. Gamma-tubulin at the first position is blocked by TUBGCP3 at the last position, allowing 13 protafilaments to grow into a microtubule. The gTuRC (via TUBGCP3 and TUBGCP6) interacts with ACTB and MZT1; the interactions form a luminal bridge that stabilizes the initial structure during complex assembly. The gTuRC (via TUBGCP2) interacts with MZT2A/MZT2B and CDK5RAP2 (via CM1 motif); the interactions play a role in gTuRC activation.</text>
</comment>
<dbReference type="FunFam" id="1.20.120.1900:FF:000004">
    <property type="entry name" value="gamma-tubulin complex component 6 isoform X1"/>
    <property type="match status" value="1"/>
</dbReference>
<dbReference type="GO" id="GO:0005813">
    <property type="term" value="C:centrosome"/>
    <property type="evidence" value="ECO:0007669"/>
    <property type="project" value="UniProtKB-SubCell"/>
</dbReference>
<feature type="domain" description="Gamma-tubulin complex component 6 N-terminal" evidence="13">
    <location>
        <begin position="32"/>
        <end position="350"/>
    </location>
</feature>
<evidence type="ECO:0000256" key="1">
    <source>
        <dbReference type="ARBA" id="ARBA00004300"/>
    </source>
</evidence>
<dbReference type="CDD" id="cd22249">
    <property type="entry name" value="UDM1_RNF168_RNF169-like"/>
    <property type="match status" value="1"/>
</dbReference>
<sequence length="1526" mass="171102">LASCRYITELLGALCDCSLSGVSWKRRALGGVSREGFRRALKKRAYGALLSKLFQDGTKGSASGPSTSASTPPRNKVLMICFDLRVAGCREEAERLEEQLERLPEGASSCLKEVDAVLELLVHLAGSAPPPPTSFSRDYMRRERPVLRRPRPWGYQSEELQRLEARAWGLVCGEEWGTLESLCGTQRLMDAPPGTGLLALRTKMEAEERFEKDTRMTLFGALQHTRTSDMDIRLDLPPIPSNIDVTGLAIRVPPCLDQSEDEGFQSASNLTPDSQSEPSSIPDVDIWEAVRTFEPGRRRCWESVGCPPVKRESLYLTERGREAFDQLYRLWEGEMRVVSTSTPSPILPLPLDSQTQLVSDLLNALIGVASTTFPLNQFDVRPGVCVSGASPESVSRLLGELAQYGTYYLRLSRFSLQSADKKGLVFQAFTGGLRKYLHYYRACVLSTPPTLSLLTIGFLFRKVGRQLRYLSELCCVDGPLGTGQATFPVGVKLLSYLYNEAQNNCSNENYPVLLSLLKSSCEPYTRFVSDWVYSGVFRDVYGEFMIQVNEDYLSFRDKHFWVQGYTLISKDVEDCVPIFLRHIANDVYVCGKTINLLKICCPQHYICWSELPVPRIAVTFSLQEVEEIERDCAVYRGRMERIAKHSAISREEQVLRRTHIVPSDKTSPLLSPLPPVGRQVSQRLAEEAKKRERFEELKQHLEQEQEVKRQEEDDFSFARELRDREKRLQALEEQLEQRASRLSEEAARRERRAMWRVQRMRLDEARAQFFIHDRQNIQVKEDERASTKEDDVVPTAPSTTPGQGFPNGDHKVVASVSDCGGVKLLEANTPHHSSDAQDNAYENISLPDIHAHVSSTHLKVGELVSDVADPQPSPSIHGHSSDAHIKVGKNVSEFVAPLPPPNVHSHASNAHIKVGELVPNEIAPLPSPNVHGHSSDARIKVGENVSEVVVPLPTPSIHGHSSDANIKVGEFVSNISEARPRWSNSHGHSSDSTLHVGCVVSGDEPKRSPLPGSDHGHSSDSMLRVGCVVSGDEPKRSPLPGSDHGHSSDSMLRVGCVVSGVEPKRSPLPGSDHGHSSDSMLRVGCYLMSLKTVLSSGSKSESPGEQLVEGLGSWAASYGLSPGEKSEQEYLLALSTQYQVEHYEDYYTSSPECQLLKQVTRGPWGLPMDPTLRRATDTTAVQLSEMVSLPVLIKHSVTTPLITHVSLVNKAVVDYFFVELGVERHFEALRHFLLMEDGEFAQSLSDLLFEKMGSGQTPGELLTPLVLNSILSKALQYSLHGDTPLAGNFTFALRFLPETFHPHAPDSLNCLELRYKVEWPLNIIITDSCMNKYNRLFSFLLQLKHMVWSLRDVWFHLKRTALVKGAGRSVQFRQLQLYRHEMQHFVKVIQGYIANQILQVSWSEFTAKLATASDLDAIHRTHADYLNRAIFRGLLTEKAAPVMNIIHSIFSLILKFRAQLIAQPWDSQQGEAVHPSFIAMQQSYNTFKYYSHFLFKVVTKLVNRGYQPHLEDFLLRINFNNYYKDS</sequence>
<keyword evidence="9" id="KW-0175">Coiled coil</keyword>
<accession>A0A3B4YL50</accession>
<feature type="region of interest" description="Disordered" evidence="10">
    <location>
        <begin position="260"/>
        <end position="281"/>
    </location>
</feature>
<name>A0A3B4YL50_SERLL</name>
<evidence type="ECO:0000256" key="8">
    <source>
        <dbReference type="ARBA" id="ARBA00093551"/>
    </source>
</evidence>
<evidence type="ECO:0000256" key="6">
    <source>
        <dbReference type="ARBA" id="ARBA00071901"/>
    </source>
</evidence>
<proteinExistence type="inferred from homology"/>
<organism evidence="14 15">
    <name type="scientific">Seriola lalandi dorsalis</name>
    <dbReference type="NCBI Taxonomy" id="1841481"/>
    <lineage>
        <taxon>Eukaryota</taxon>
        <taxon>Metazoa</taxon>
        <taxon>Chordata</taxon>
        <taxon>Craniata</taxon>
        <taxon>Vertebrata</taxon>
        <taxon>Euteleostomi</taxon>
        <taxon>Actinopterygii</taxon>
        <taxon>Neopterygii</taxon>
        <taxon>Teleostei</taxon>
        <taxon>Neoteleostei</taxon>
        <taxon>Acanthomorphata</taxon>
        <taxon>Carangaria</taxon>
        <taxon>Carangiformes</taxon>
        <taxon>Carangidae</taxon>
        <taxon>Seriola</taxon>
    </lineage>
</organism>
<dbReference type="GO" id="GO:0043015">
    <property type="term" value="F:gamma-tubulin binding"/>
    <property type="evidence" value="ECO:0007669"/>
    <property type="project" value="InterPro"/>
</dbReference>
<evidence type="ECO:0000256" key="7">
    <source>
        <dbReference type="ARBA" id="ARBA00093416"/>
    </source>
</evidence>
<dbReference type="GO" id="GO:0007020">
    <property type="term" value="P:microtubule nucleation"/>
    <property type="evidence" value="ECO:0007669"/>
    <property type="project" value="InterPro"/>
</dbReference>
<evidence type="ECO:0000313" key="15">
    <source>
        <dbReference type="Proteomes" id="UP000261360"/>
    </source>
</evidence>
<dbReference type="InterPro" id="IPR040457">
    <property type="entry name" value="GCP_C"/>
</dbReference>
<evidence type="ECO:0000256" key="10">
    <source>
        <dbReference type="SAM" id="MobiDB-lite"/>
    </source>
</evidence>
<dbReference type="InterPro" id="IPR045818">
    <property type="entry name" value="GCP6_N"/>
</dbReference>
<feature type="coiled-coil region" evidence="9">
    <location>
        <begin position="684"/>
        <end position="752"/>
    </location>
</feature>
<comment type="similarity">
    <text evidence="2">Belongs to the TUBGCP family.</text>
</comment>
<evidence type="ECO:0000256" key="3">
    <source>
        <dbReference type="ARBA" id="ARBA00022490"/>
    </source>
</evidence>
<evidence type="ECO:0000259" key="11">
    <source>
        <dbReference type="Pfam" id="PF04130"/>
    </source>
</evidence>
<dbReference type="Proteomes" id="UP000261360">
    <property type="component" value="Unplaced"/>
</dbReference>
<dbReference type="GO" id="GO:0031122">
    <property type="term" value="P:cytoplasmic microtubule organization"/>
    <property type="evidence" value="ECO:0007669"/>
    <property type="project" value="TreeGrafter"/>
</dbReference>
<evidence type="ECO:0000313" key="14">
    <source>
        <dbReference type="Ensembl" id="ENSSLDP00000030392.1"/>
    </source>
</evidence>
<dbReference type="Pfam" id="PF17681">
    <property type="entry name" value="GCP_N_terminal"/>
    <property type="match status" value="1"/>
</dbReference>
<dbReference type="Pfam" id="PF19340">
    <property type="entry name" value="GCP6_N"/>
    <property type="match status" value="1"/>
</dbReference>
<dbReference type="Pfam" id="PF04130">
    <property type="entry name" value="GCP_C_terminal"/>
    <property type="match status" value="1"/>
</dbReference>
<dbReference type="GO" id="GO:0051321">
    <property type="term" value="P:meiotic cell cycle"/>
    <property type="evidence" value="ECO:0007669"/>
    <property type="project" value="TreeGrafter"/>
</dbReference>
<feature type="domain" description="Gamma tubulin complex component protein N-terminal" evidence="12">
    <location>
        <begin position="358"/>
        <end position="605"/>
    </location>
</feature>
<keyword evidence="5" id="KW-0206">Cytoskeleton</keyword>
<evidence type="ECO:0000256" key="9">
    <source>
        <dbReference type="SAM" id="Coils"/>
    </source>
</evidence>
<keyword evidence="15" id="KW-1185">Reference proteome</keyword>
<dbReference type="InterPro" id="IPR041470">
    <property type="entry name" value="GCP_N"/>
</dbReference>
<dbReference type="GO" id="GO:0000278">
    <property type="term" value="P:mitotic cell cycle"/>
    <property type="evidence" value="ECO:0007669"/>
    <property type="project" value="TreeGrafter"/>
</dbReference>
<reference evidence="14" key="2">
    <citation type="submission" date="2025-09" db="UniProtKB">
        <authorList>
            <consortium name="Ensembl"/>
        </authorList>
    </citation>
    <scope>IDENTIFICATION</scope>
</reference>
<dbReference type="InterPro" id="IPR042241">
    <property type="entry name" value="GCP_C_sf"/>
</dbReference>
<comment type="function">
    <text evidence="7">Component of the gamma-tubulin ring complex (gTuRC) which mediates microtubule nucleation. The gTuRC regulates the minus-end nucleation of alpha-beta tubulin heterodimers that grow into microtubule protafilaments, a critical step in centrosome duplication and spindle formation.</text>
</comment>
<comment type="subcellular location">
    <subcellularLocation>
        <location evidence="1">Cytoplasm</location>
        <location evidence="1">Cytoskeleton</location>
        <location evidence="1">Microtubule organizing center</location>
        <location evidence="1">Centrosome</location>
    </subcellularLocation>
</comment>
<evidence type="ECO:0000256" key="5">
    <source>
        <dbReference type="ARBA" id="ARBA00023212"/>
    </source>
</evidence>
<dbReference type="GO" id="GO:0005874">
    <property type="term" value="C:microtubule"/>
    <property type="evidence" value="ECO:0007669"/>
    <property type="project" value="UniProtKB-KW"/>
</dbReference>
<feature type="compositionally biased region" description="Polar residues" evidence="10">
    <location>
        <begin position="265"/>
        <end position="279"/>
    </location>
</feature>
<dbReference type="PANTHER" id="PTHR19302:SF70">
    <property type="entry name" value="GAMMA-TUBULIN COMPLEX COMPONENT 6"/>
    <property type="match status" value="1"/>
</dbReference>
<feature type="region of interest" description="Disordered" evidence="10">
    <location>
        <begin position="780"/>
        <end position="808"/>
    </location>
</feature>
<dbReference type="GeneTree" id="ENSGT00940000157810"/>
<evidence type="ECO:0000259" key="13">
    <source>
        <dbReference type="Pfam" id="PF19340"/>
    </source>
</evidence>
<feature type="domain" description="Gamma tubulin complex component C-terminal" evidence="11">
    <location>
        <begin position="1224"/>
        <end position="1523"/>
    </location>
</feature>
<keyword evidence="3" id="KW-0963">Cytoplasm</keyword>